<comment type="catalytic activity">
    <reaction evidence="2">
        <text>L-tyrosyl-[protein] + ATP = O-phospho-L-tyrosyl-[protein] + ADP + H(+)</text>
        <dbReference type="Rhea" id="RHEA:10596"/>
        <dbReference type="Rhea" id="RHEA-COMP:10136"/>
        <dbReference type="Rhea" id="RHEA-COMP:20101"/>
        <dbReference type="ChEBI" id="CHEBI:15378"/>
        <dbReference type="ChEBI" id="CHEBI:30616"/>
        <dbReference type="ChEBI" id="CHEBI:46858"/>
        <dbReference type="ChEBI" id="CHEBI:61978"/>
        <dbReference type="ChEBI" id="CHEBI:456216"/>
        <dbReference type="EC" id="2.7.10.1"/>
    </reaction>
</comment>
<evidence type="ECO:0000256" key="4">
    <source>
        <dbReference type="SAM" id="MobiDB-lite"/>
    </source>
</evidence>
<dbReference type="PANTHER" id="PTHR24416:SF611">
    <property type="entry name" value="TYROSINE-PROTEIN KINASE TRANSMEMBRANE RECEPTOR ROR"/>
    <property type="match status" value="1"/>
</dbReference>
<feature type="non-terminal residue" evidence="6">
    <location>
        <position position="263"/>
    </location>
</feature>
<dbReference type="InterPro" id="IPR011009">
    <property type="entry name" value="Kinase-like_dom_sf"/>
</dbReference>
<feature type="binding site" evidence="3">
    <location>
        <position position="155"/>
    </location>
    <ligand>
        <name>ATP</name>
        <dbReference type="ChEBI" id="CHEBI:30616"/>
    </ligand>
</feature>
<dbReference type="PRINTS" id="PR00109">
    <property type="entry name" value="TYRKINASE"/>
</dbReference>
<dbReference type="EMBL" id="CALNXI010002460">
    <property type="protein sequence ID" value="CAH3187928.1"/>
    <property type="molecule type" value="Genomic_DNA"/>
</dbReference>
<dbReference type="PANTHER" id="PTHR24416">
    <property type="entry name" value="TYROSINE-PROTEIN KINASE RECEPTOR"/>
    <property type="match status" value="1"/>
</dbReference>
<evidence type="ECO:0000256" key="2">
    <source>
        <dbReference type="ARBA" id="ARBA00051243"/>
    </source>
</evidence>
<feature type="domain" description="Protein kinase" evidence="5">
    <location>
        <begin position="121"/>
        <end position="263"/>
    </location>
</feature>
<name>A0ABN8S8M0_9CNID</name>
<sequence>MLSESSPFIQESTSTSPTNMEEQRSQPATEATFLPEPVISGQRSANHGLTSQEQPTSPIDLQTIATTLHGASNYLKKRPPAITYEITEIPQGATRQPIAIGESPCTHSYYNLNWEIPPNHLTLSKKIGGGAFGQVWKGKVYDVTGMGEQSVVAVKMLRGPPFVVLEFAPYGDLRGYLKKRRGENDDYYNLKIKEDPQKLTKQLLYQFAADIARGMEYIADHQFIHRDLAARNVLIGDNLRCKITDFGMARDLGSSEIYVKKSN</sequence>
<evidence type="ECO:0000259" key="5">
    <source>
        <dbReference type="PROSITE" id="PS50011"/>
    </source>
</evidence>
<keyword evidence="3" id="KW-0067">ATP-binding</keyword>
<reference evidence="6 7" key="1">
    <citation type="submission" date="2022-05" db="EMBL/GenBank/DDBJ databases">
        <authorList>
            <consortium name="Genoscope - CEA"/>
            <person name="William W."/>
        </authorList>
    </citation>
    <scope>NUCLEOTIDE SEQUENCE [LARGE SCALE GENOMIC DNA]</scope>
</reference>
<dbReference type="Gene3D" id="1.10.510.10">
    <property type="entry name" value="Transferase(Phosphotransferase) domain 1"/>
    <property type="match status" value="1"/>
</dbReference>
<gene>
    <name evidence="6" type="ORF">PEVE_00018036</name>
</gene>
<feature type="compositionally biased region" description="Polar residues" evidence="4">
    <location>
        <begin position="41"/>
        <end position="56"/>
    </location>
</feature>
<feature type="compositionally biased region" description="Polar residues" evidence="4">
    <location>
        <begin position="1"/>
        <end position="29"/>
    </location>
</feature>
<evidence type="ECO:0000313" key="7">
    <source>
        <dbReference type="Proteomes" id="UP001159427"/>
    </source>
</evidence>
<dbReference type="InterPro" id="IPR050122">
    <property type="entry name" value="RTK"/>
</dbReference>
<dbReference type="SUPFAM" id="SSF56112">
    <property type="entry name" value="Protein kinase-like (PK-like)"/>
    <property type="match status" value="1"/>
</dbReference>
<dbReference type="Gene3D" id="3.30.200.20">
    <property type="entry name" value="Phosphorylase Kinase, domain 1"/>
    <property type="match status" value="1"/>
</dbReference>
<dbReference type="InterPro" id="IPR017441">
    <property type="entry name" value="Protein_kinase_ATP_BS"/>
</dbReference>
<dbReference type="InterPro" id="IPR008266">
    <property type="entry name" value="Tyr_kinase_AS"/>
</dbReference>
<keyword evidence="7" id="KW-1185">Reference proteome</keyword>
<protein>
    <recommendedName>
        <fullName evidence="5">Protein kinase domain-containing protein</fullName>
    </recommendedName>
</protein>
<dbReference type="SMART" id="SM00219">
    <property type="entry name" value="TyrKc"/>
    <property type="match status" value="1"/>
</dbReference>
<evidence type="ECO:0000256" key="1">
    <source>
        <dbReference type="ARBA" id="ARBA00004167"/>
    </source>
</evidence>
<dbReference type="InterPro" id="IPR020635">
    <property type="entry name" value="Tyr_kinase_cat_dom"/>
</dbReference>
<comment type="caution">
    <text evidence="6">The sequence shown here is derived from an EMBL/GenBank/DDBJ whole genome shotgun (WGS) entry which is preliminary data.</text>
</comment>
<comment type="subcellular location">
    <subcellularLocation>
        <location evidence="1">Membrane</location>
        <topology evidence="1">Single-pass membrane protein</topology>
    </subcellularLocation>
</comment>
<dbReference type="PROSITE" id="PS00109">
    <property type="entry name" value="PROTEIN_KINASE_TYR"/>
    <property type="match status" value="1"/>
</dbReference>
<feature type="region of interest" description="Disordered" evidence="4">
    <location>
        <begin position="1"/>
        <end position="56"/>
    </location>
</feature>
<proteinExistence type="predicted"/>
<dbReference type="PROSITE" id="PS50011">
    <property type="entry name" value="PROTEIN_KINASE_DOM"/>
    <property type="match status" value="1"/>
</dbReference>
<dbReference type="InterPro" id="IPR000719">
    <property type="entry name" value="Prot_kinase_dom"/>
</dbReference>
<dbReference type="Proteomes" id="UP001159427">
    <property type="component" value="Unassembled WGS sequence"/>
</dbReference>
<evidence type="ECO:0000256" key="3">
    <source>
        <dbReference type="PROSITE-ProRule" id="PRU10141"/>
    </source>
</evidence>
<dbReference type="InterPro" id="IPR001245">
    <property type="entry name" value="Ser-Thr/Tyr_kinase_cat_dom"/>
</dbReference>
<dbReference type="Pfam" id="PF07714">
    <property type="entry name" value="PK_Tyr_Ser-Thr"/>
    <property type="match status" value="1"/>
</dbReference>
<evidence type="ECO:0000313" key="6">
    <source>
        <dbReference type="EMBL" id="CAH3187928.1"/>
    </source>
</evidence>
<accession>A0ABN8S8M0</accession>
<keyword evidence="3" id="KW-0547">Nucleotide-binding</keyword>
<dbReference type="PROSITE" id="PS00107">
    <property type="entry name" value="PROTEIN_KINASE_ATP"/>
    <property type="match status" value="1"/>
</dbReference>
<organism evidence="6 7">
    <name type="scientific">Porites evermanni</name>
    <dbReference type="NCBI Taxonomy" id="104178"/>
    <lineage>
        <taxon>Eukaryota</taxon>
        <taxon>Metazoa</taxon>
        <taxon>Cnidaria</taxon>
        <taxon>Anthozoa</taxon>
        <taxon>Hexacorallia</taxon>
        <taxon>Scleractinia</taxon>
        <taxon>Fungiina</taxon>
        <taxon>Poritidae</taxon>
        <taxon>Porites</taxon>
    </lineage>
</organism>